<keyword evidence="9" id="KW-1185">Reference proteome</keyword>
<gene>
    <name evidence="8" type="ORF">ACFODK_08225</name>
</gene>
<evidence type="ECO:0000256" key="6">
    <source>
        <dbReference type="ARBA" id="ARBA00023211"/>
    </source>
</evidence>
<dbReference type="Gene3D" id="3.90.79.10">
    <property type="entry name" value="Nucleoside Triphosphate Pyrophosphohydrolase"/>
    <property type="match status" value="1"/>
</dbReference>
<dbReference type="NCBIfam" id="NF007980">
    <property type="entry name" value="PRK10707.1"/>
    <property type="match status" value="1"/>
</dbReference>
<keyword evidence="3" id="KW-0479">Metal-binding</keyword>
<dbReference type="InterPro" id="IPR015797">
    <property type="entry name" value="NUDIX_hydrolase-like_dom_sf"/>
</dbReference>
<protein>
    <submittedName>
        <fullName evidence="8">CoA pyrophosphatase</fullName>
    </submittedName>
</protein>
<reference evidence="9" key="1">
    <citation type="journal article" date="2019" name="Int. J. Syst. Evol. Microbiol.">
        <title>The Global Catalogue of Microorganisms (GCM) 10K type strain sequencing project: providing services to taxonomists for standard genome sequencing and annotation.</title>
        <authorList>
            <consortium name="The Broad Institute Genomics Platform"/>
            <consortium name="The Broad Institute Genome Sequencing Center for Infectious Disease"/>
            <person name="Wu L."/>
            <person name="Ma J."/>
        </authorList>
    </citation>
    <scope>NUCLEOTIDE SEQUENCE [LARGE SCALE GENOMIC DNA]</scope>
    <source>
        <strain evidence="9">KCTC 52606</strain>
    </source>
</reference>
<evidence type="ECO:0000313" key="9">
    <source>
        <dbReference type="Proteomes" id="UP001595378"/>
    </source>
</evidence>
<keyword evidence="6" id="KW-0464">Manganese</keyword>
<organism evidence="8 9">
    <name type="scientific">Alteraurantiacibacter lauratis</name>
    <dbReference type="NCBI Taxonomy" id="2054627"/>
    <lineage>
        <taxon>Bacteria</taxon>
        <taxon>Pseudomonadati</taxon>
        <taxon>Pseudomonadota</taxon>
        <taxon>Alphaproteobacteria</taxon>
        <taxon>Sphingomonadales</taxon>
        <taxon>Erythrobacteraceae</taxon>
        <taxon>Alteraurantiacibacter</taxon>
    </lineage>
</organism>
<dbReference type="PANTHER" id="PTHR12992">
    <property type="entry name" value="NUDIX HYDROLASE"/>
    <property type="match status" value="1"/>
</dbReference>
<dbReference type="RefSeq" id="WP_336919923.1">
    <property type="nucleotide sequence ID" value="NZ_JBANRN010000013.1"/>
</dbReference>
<name>A0ABV7EG69_9SPHN</name>
<evidence type="ECO:0000256" key="1">
    <source>
        <dbReference type="ARBA" id="ARBA00001936"/>
    </source>
</evidence>
<keyword evidence="5" id="KW-0460">Magnesium</keyword>
<dbReference type="InterPro" id="IPR045121">
    <property type="entry name" value="CoAse"/>
</dbReference>
<accession>A0ABV7EG69</accession>
<comment type="cofactor">
    <cofactor evidence="1">
        <name>Mn(2+)</name>
        <dbReference type="ChEBI" id="CHEBI:29035"/>
    </cofactor>
</comment>
<comment type="caution">
    <text evidence="8">The sequence shown here is derived from an EMBL/GenBank/DDBJ whole genome shotgun (WGS) entry which is preliminary data.</text>
</comment>
<dbReference type="PROSITE" id="PS00893">
    <property type="entry name" value="NUDIX_BOX"/>
    <property type="match status" value="1"/>
</dbReference>
<dbReference type="Pfam" id="PF00293">
    <property type="entry name" value="NUDIX"/>
    <property type="match status" value="1"/>
</dbReference>
<proteinExistence type="predicted"/>
<evidence type="ECO:0000259" key="7">
    <source>
        <dbReference type="PROSITE" id="PS51462"/>
    </source>
</evidence>
<dbReference type="Proteomes" id="UP001595378">
    <property type="component" value="Unassembled WGS sequence"/>
</dbReference>
<feature type="domain" description="Nudix hydrolase" evidence="7">
    <location>
        <begin position="35"/>
        <end position="166"/>
    </location>
</feature>
<evidence type="ECO:0000256" key="3">
    <source>
        <dbReference type="ARBA" id="ARBA00022723"/>
    </source>
</evidence>
<keyword evidence="4" id="KW-0378">Hydrolase</keyword>
<dbReference type="PANTHER" id="PTHR12992:SF11">
    <property type="entry name" value="MITOCHONDRIAL COENZYME A DIPHOSPHATASE NUDT8"/>
    <property type="match status" value="1"/>
</dbReference>
<dbReference type="EMBL" id="JBHRSU010000028">
    <property type="protein sequence ID" value="MFC3100871.1"/>
    <property type="molecule type" value="Genomic_DNA"/>
</dbReference>
<evidence type="ECO:0000256" key="2">
    <source>
        <dbReference type="ARBA" id="ARBA00001946"/>
    </source>
</evidence>
<comment type="cofactor">
    <cofactor evidence="2">
        <name>Mg(2+)</name>
        <dbReference type="ChEBI" id="CHEBI:18420"/>
    </cofactor>
</comment>
<sequence>MIEIFDRLADHFERGHARENVTVLPGFAVRLPPVLTPAAVLIGITERPEPGVILTHRRADMRKHAGQVAFPGGKLDPGEDAVAAALREANEELGIDPANVRVIGTSDRFVTGTGYEVTPVIATLPPDLPLVPNPDEVSSWFEPPLAFVLDPANHARKEAMFEGEMHPYIEIMWEGHRIWGVTAAIIANLAQRLNGLGDKA</sequence>
<evidence type="ECO:0000313" key="8">
    <source>
        <dbReference type="EMBL" id="MFC3100871.1"/>
    </source>
</evidence>
<evidence type="ECO:0000256" key="5">
    <source>
        <dbReference type="ARBA" id="ARBA00022842"/>
    </source>
</evidence>
<dbReference type="InterPro" id="IPR000086">
    <property type="entry name" value="NUDIX_hydrolase_dom"/>
</dbReference>
<dbReference type="InterPro" id="IPR020084">
    <property type="entry name" value="NUDIX_hydrolase_CS"/>
</dbReference>
<dbReference type="SUPFAM" id="SSF55811">
    <property type="entry name" value="Nudix"/>
    <property type="match status" value="1"/>
</dbReference>
<evidence type="ECO:0000256" key="4">
    <source>
        <dbReference type="ARBA" id="ARBA00022801"/>
    </source>
</evidence>
<dbReference type="CDD" id="cd03426">
    <property type="entry name" value="NUDIX_CoAse_Nudt7"/>
    <property type="match status" value="1"/>
</dbReference>
<dbReference type="PROSITE" id="PS51462">
    <property type="entry name" value="NUDIX"/>
    <property type="match status" value="1"/>
</dbReference>